<evidence type="ECO:0000256" key="1">
    <source>
        <dbReference type="SAM" id="SignalP"/>
    </source>
</evidence>
<evidence type="ECO:0000313" key="2">
    <source>
        <dbReference type="EMBL" id="MET3527188.1"/>
    </source>
</evidence>
<feature type="chain" id="PRO_5046632304" evidence="1">
    <location>
        <begin position="23"/>
        <end position="140"/>
    </location>
</feature>
<keyword evidence="3" id="KW-1185">Reference proteome</keyword>
<dbReference type="Proteomes" id="UP001549110">
    <property type="component" value="Unassembled WGS sequence"/>
</dbReference>
<reference evidence="2 3" key="1">
    <citation type="submission" date="2024-06" db="EMBL/GenBank/DDBJ databases">
        <title>Genomic Encyclopedia of Type Strains, Phase IV (KMG-IV): sequencing the most valuable type-strain genomes for metagenomic binning, comparative biology and taxonomic classification.</title>
        <authorList>
            <person name="Goeker M."/>
        </authorList>
    </citation>
    <scope>NUCLEOTIDE SEQUENCE [LARGE SCALE GENOMIC DNA]</scope>
    <source>
        <strain evidence="2 3">DSM 17809</strain>
    </source>
</reference>
<evidence type="ECO:0000313" key="3">
    <source>
        <dbReference type="Proteomes" id="UP001549110"/>
    </source>
</evidence>
<keyword evidence="1" id="KW-0732">Signal</keyword>
<dbReference type="RefSeq" id="WP_354297689.1">
    <property type="nucleotide sequence ID" value="NZ_JBEPLU010000001.1"/>
</dbReference>
<comment type="caution">
    <text evidence="2">The sequence shown here is derived from an EMBL/GenBank/DDBJ whole genome shotgun (WGS) entry which is preliminary data.</text>
</comment>
<accession>A0ABV2EJJ5</accession>
<feature type="signal peptide" evidence="1">
    <location>
        <begin position="1"/>
        <end position="22"/>
    </location>
</feature>
<dbReference type="EMBL" id="JBEPLU010000001">
    <property type="protein sequence ID" value="MET3527188.1"/>
    <property type="molecule type" value="Genomic_DNA"/>
</dbReference>
<protein>
    <submittedName>
        <fullName evidence="2">Uncharacterized protein</fullName>
    </submittedName>
</protein>
<proteinExistence type="predicted"/>
<sequence length="140" mass="15537">MRVWVGGAAAAGLLLLAGLAQAQDTVRSYRFKTPLGDEVRCTIYREGGRERQEVLQTFYNGSFVLDRDATQASWAASGCMQHVANQSRSVSAEEQQRRFDEIRRGPRCEGPGGLREQIVDLMCSDPKNAGSDECRRRGAR</sequence>
<organism evidence="2 3">
    <name type="scientific">Phenylobacterium koreense</name>
    <dbReference type="NCBI Taxonomy" id="266125"/>
    <lineage>
        <taxon>Bacteria</taxon>
        <taxon>Pseudomonadati</taxon>
        <taxon>Pseudomonadota</taxon>
        <taxon>Alphaproteobacteria</taxon>
        <taxon>Caulobacterales</taxon>
        <taxon>Caulobacteraceae</taxon>
        <taxon>Phenylobacterium</taxon>
    </lineage>
</organism>
<gene>
    <name evidence="2" type="ORF">ABID41_002283</name>
</gene>
<name>A0ABV2EJJ5_9CAUL</name>